<dbReference type="InterPro" id="IPR010982">
    <property type="entry name" value="Lambda_DNA-bd_dom_sf"/>
</dbReference>
<evidence type="ECO:0000256" key="1">
    <source>
        <dbReference type="ARBA" id="ARBA00006157"/>
    </source>
</evidence>
<feature type="domain" description="Ner winged helix-turn-helix DNA-binding" evidence="5">
    <location>
        <begin position="1"/>
        <end position="18"/>
    </location>
</feature>
<dbReference type="InterPro" id="IPR038722">
    <property type="entry name" value="Ner_HTH_dom"/>
</dbReference>
<dbReference type="AlphaFoldDB" id="A0A3U7MBG5"/>
<proteinExistence type="inferred from homology"/>
<protein>
    <submittedName>
        <fullName evidence="6">Transcriptional regulator</fullName>
    </submittedName>
</protein>
<evidence type="ECO:0000256" key="2">
    <source>
        <dbReference type="ARBA" id="ARBA00023015"/>
    </source>
</evidence>
<evidence type="ECO:0000256" key="4">
    <source>
        <dbReference type="ARBA" id="ARBA00023163"/>
    </source>
</evidence>
<dbReference type="SUPFAM" id="SSF47413">
    <property type="entry name" value="lambda repressor-like DNA-binding domains"/>
    <property type="match status" value="1"/>
</dbReference>
<name>A0A3U7MBG5_SALET</name>
<accession>A0A3U7MBG5</accession>
<gene>
    <name evidence="6" type="ORF">AGQ41_01800</name>
</gene>
<keyword evidence="4" id="KW-0804">Transcription</keyword>
<reference evidence="6" key="1">
    <citation type="submission" date="2018-07" db="EMBL/GenBank/DDBJ databases">
        <authorList>
            <consortium name="GenomeTrakr network: Whole genome sequencing for foodborne pathogen traceback"/>
        </authorList>
    </citation>
    <scope>NUCLEOTIDE SEQUENCE</scope>
    <source>
        <strain evidence="6">ADRDL-NGUA-38</strain>
    </source>
</reference>
<evidence type="ECO:0000259" key="5">
    <source>
        <dbReference type="Pfam" id="PF13693"/>
    </source>
</evidence>
<keyword evidence="3" id="KW-0238">DNA-binding</keyword>
<dbReference type="GO" id="GO:0003677">
    <property type="term" value="F:DNA binding"/>
    <property type="evidence" value="ECO:0007669"/>
    <property type="project" value="UniProtKB-KW"/>
</dbReference>
<comment type="similarity">
    <text evidence="1">Belongs to the ner transcriptional regulatory family.</text>
</comment>
<comment type="caution">
    <text evidence="6">The sequence shown here is derived from an EMBL/GenBank/DDBJ whole genome shotgun (WGS) entry which is preliminary data.</text>
</comment>
<evidence type="ECO:0000256" key="3">
    <source>
        <dbReference type="ARBA" id="ARBA00023125"/>
    </source>
</evidence>
<dbReference type="Gene3D" id="1.10.260.40">
    <property type="entry name" value="lambda repressor-like DNA-binding domains"/>
    <property type="match status" value="1"/>
</dbReference>
<keyword evidence="2" id="KW-0805">Transcription regulation</keyword>
<dbReference type="EMBL" id="AAGMSH010000002">
    <property type="protein sequence ID" value="EBP6613620.1"/>
    <property type="molecule type" value="Genomic_DNA"/>
</dbReference>
<evidence type="ECO:0000313" key="6">
    <source>
        <dbReference type="EMBL" id="EBP6613620.1"/>
    </source>
</evidence>
<dbReference type="Pfam" id="PF13693">
    <property type="entry name" value="HTH_35"/>
    <property type="match status" value="1"/>
</dbReference>
<organism evidence="6">
    <name type="scientific">Salmonella enterica I</name>
    <dbReference type="NCBI Taxonomy" id="59201"/>
    <lineage>
        <taxon>Bacteria</taxon>
        <taxon>Pseudomonadati</taxon>
        <taxon>Pseudomonadota</taxon>
        <taxon>Gammaproteobacteria</taxon>
        <taxon>Enterobacterales</taxon>
        <taxon>Enterobacteriaceae</taxon>
        <taxon>Salmonella</taxon>
    </lineage>
</organism>
<sequence>MIAEALRVAPEKIWPSRYS</sequence>